<dbReference type="EC" id="3.1.1.85" evidence="5"/>
<evidence type="ECO:0000313" key="8">
    <source>
        <dbReference type="Proteomes" id="UP000242133"/>
    </source>
</evidence>
<dbReference type="InterPro" id="IPR000073">
    <property type="entry name" value="AB_hydrolase_1"/>
</dbReference>
<comment type="catalytic activity">
    <reaction evidence="5">
        <text>6-carboxyhexanoyl-[ACP] methyl ester + H2O = 6-carboxyhexanoyl-[ACP] + methanol + H(+)</text>
        <dbReference type="Rhea" id="RHEA:42700"/>
        <dbReference type="Rhea" id="RHEA-COMP:9955"/>
        <dbReference type="Rhea" id="RHEA-COMP:10186"/>
        <dbReference type="ChEBI" id="CHEBI:15377"/>
        <dbReference type="ChEBI" id="CHEBI:15378"/>
        <dbReference type="ChEBI" id="CHEBI:17790"/>
        <dbReference type="ChEBI" id="CHEBI:78846"/>
        <dbReference type="ChEBI" id="CHEBI:82735"/>
        <dbReference type="EC" id="3.1.1.85"/>
    </reaction>
</comment>
<dbReference type="PANTHER" id="PTHR43433:SF1">
    <property type="entry name" value="BLL5160 PROTEIN"/>
    <property type="match status" value="1"/>
</dbReference>
<dbReference type="PANTHER" id="PTHR43433">
    <property type="entry name" value="HYDROLASE, ALPHA/BETA FOLD FAMILY PROTEIN"/>
    <property type="match status" value="1"/>
</dbReference>
<organism evidence="7 8">
    <name type="scientific">Marinobacterium halophilum</name>
    <dbReference type="NCBI Taxonomy" id="267374"/>
    <lineage>
        <taxon>Bacteria</taxon>
        <taxon>Pseudomonadati</taxon>
        <taxon>Pseudomonadota</taxon>
        <taxon>Gammaproteobacteria</taxon>
        <taxon>Oceanospirillales</taxon>
        <taxon>Oceanospirillaceae</taxon>
        <taxon>Marinobacterium</taxon>
    </lineage>
</organism>
<dbReference type="InterPro" id="IPR050471">
    <property type="entry name" value="AB_hydrolase"/>
</dbReference>
<sequence length="258" mass="27732">MSLWTNVRGQGTDLVLLHGWGLSSDIWGDFADRLSERYRVTRVDLPGLGRSAPAGDMSLETVVESLLAVAPERAHWVGWSLGGQLALAVAAKVPERVASLSLIAANPCFVAREGWPCAMAAEVFGAFAESLVGNEAKTLQRFAALQTRGSVSARDELKQLKAVIADARPQALAAALQLLEADLRTALVGLNCPAQLLLGREDQLVPVALADEALRLNAQLRIQIIEQSAHLPFISHADTVLTRLMSLIEYWDDAHAAG</sequence>
<dbReference type="InterPro" id="IPR029058">
    <property type="entry name" value="AB_hydrolase_fold"/>
</dbReference>
<gene>
    <name evidence="5" type="primary">bioH</name>
    <name evidence="7" type="ORF">CLV44_10472</name>
</gene>
<evidence type="ECO:0000259" key="6">
    <source>
        <dbReference type="Pfam" id="PF12697"/>
    </source>
</evidence>
<dbReference type="AlphaFoldDB" id="A0A2P8F165"/>
<dbReference type="Proteomes" id="UP000242133">
    <property type="component" value="Unassembled WGS sequence"/>
</dbReference>
<dbReference type="NCBIfam" id="TIGR01738">
    <property type="entry name" value="bioH"/>
    <property type="match status" value="1"/>
</dbReference>
<feature type="active site" evidence="5">
    <location>
        <position position="202"/>
    </location>
</feature>
<comment type="subcellular location">
    <subcellularLocation>
        <location evidence="5">Cytoplasm</location>
    </subcellularLocation>
</comment>
<proteinExistence type="inferred from homology"/>
<feature type="binding site" evidence="5">
    <location>
        <begin position="142"/>
        <end position="146"/>
    </location>
    <ligand>
        <name>substrate</name>
    </ligand>
</feature>
<evidence type="ECO:0000256" key="4">
    <source>
        <dbReference type="ARBA" id="ARBA00022801"/>
    </source>
</evidence>
<keyword evidence="2 5" id="KW-0963">Cytoplasm</keyword>
<feature type="domain" description="AB hydrolase-1" evidence="6">
    <location>
        <begin position="14"/>
        <end position="240"/>
    </location>
</feature>
<comment type="subunit">
    <text evidence="5">Monomer.</text>
</comment>
<dbReference type="Pfam" id="PF12697">
    <property type="entry name" value="Abhydrolase_6"/>
    <property type="match status" value="1"/>
</dbReference>
<comment type="pathway">
    <text evidence="5">Cofactor biosynthesis; biotin biosynthesis.</text>
</comment>
<evidence type="ECO:0000256" key="5">
    <source>
        <dbReference type="HAMAP-Rule" id="MF_01260"/>
    </source>
</evidence>
<protein>
    <recommendedName>
        <fullName evidence="5">Pimeloyl-[acyl-carrier protein] methyl ester esterase</fullName>
        <ecNumber evidence="5">3.1.1.85</ecNumber>
    </recommendedName>
    <alternativeName>
        <fullName evidence="5">Biotin synthesis protein BioH</fullName>
    </alternativeName>
    <alternativeName>
        <fullName evidence="5">Carboxylesterase BioH</fullName>
    </alternativeName>
</protein>
<comment type="similarity">
    <text evidence="5">Belongs to the AB hydrolase superfamily. Carboxylesterase BioH family.</text>
</comment>
<keyword evidence="8" id="KW-1185">Reference proteome</keyword>
<evidence type="ECO:0000313" key="7">
    <source>
        <dbReference type="EMBL" id="PSL15461.1"/>
    </source>
</evidence>
<accession>A0A2P8F165</accession>
<dbReference type="GO" id="GO:0009102">
    <property type="term" value="P:biotin biosynthetic process"/>
    <property type="evidence" value="ECO:0007669"/>
    <property type="project" value="UniProtKB-UniRule"/>
</dbReference>
<reference evidence="7 8" key="1">
    <citation type="submission" date="2018-03" db="EMBL/GenBank/DDBJ databases">
        <title>Genomic Encyclopedia of Archaeal and Bacterial Type Strains, Phase II (KMG-II): from individual species to whole genera.</title>
        <authorList>
            <person name="Goeker M."/>
        </authorList>
    </citation>
    <scope>NUCLEOTIDE SEQUENCE [LARGE SCALE GENOMIC DNA]</scope>
    <source>
        <strain evidence="7 8">DSM 17586</strain>
    </source>
</reference>
<feature type="active site" evidence="5">
    <location>
        <position position="230"/>
    </location>
</feature>
<dbReference type="GO" id="GO:0090499">
    <property type="term" value="F:pimelyl-[acyl-carrier protein] methyl ester esterase activity"/>
    <property type="evidence" value="ECO:0007669"/>
    <property type="project" value="UniProtKB-EC"/>
</dbReference>
<evidence type="ECO:0000256" key="2">
    <source>
        <dbReference type="ARBA" id="ARBA00022490"/>
    </source>
</evidence>
<feature type="binding site" evidence="5">
    <location>
        <position position="230"/>
    </location>
    <ligand>
        <name>substrate</name>
    </ligand>
</feature>
<dbReference type="SUPFAM" id="SSF53474">
    <property type="entry name" value="alpha/beta-Hydrolases"/>
    <property type="match status" value="1"/>
</dbReference>
<evidence type="ECO:0000256" key="1">
    <source>
        <dbReference type="ARBA" id="ARBA00022487"/>
    </source>
</evidence>
<dbReference type="EMBL" id="PYGI01000004">
    <property type="protein sequence ID" value="PSL15461.1"/>
    <property type="molecule type" value="Genomic_DNA"/>
</dbReference>
<feature type="active site" description="Nucleophile" evidence="5">
    <location>
        <position position="80"/>
    </location>
</feature>
<dbReference type="GO" id="GO:0005737">
    <property type="term" value="C:cytoplasm"/>
    <property type="evidence" value="ECO:0007669"/>
    <property type="project" value="UniProtKB-SubCell"/>
</dbReference>
<keyword evidence="4 5" id="KW-0378">Hydrolase</keyword>
<comment type="function">
    <text evidence="5">The physiological role of BioH is to remove the methyl group introduced by BioC when the pimeloyl moiety is complete. It allows to synthesize pimeloyl-ACP via the fatty acid synthetic pathway through the hydrolysis of the ester bonds of pimeloyl-ACP esters.</text>
</comment>
<feature type="binding site" evidence="5">
    <location>
        <begin position="80"/>
        <end position="81"/>
    </location>
    <ligand>
        <name>substrate</name>
    </ligand>
</feature>
<dbReference type="RefSeq" id="WP_106590800.1">
    <property type="nucleotide sequence ID" value="NZ_PYGI01000004.1"/>
</dbReference>
<comment type="caution">
    <text evidence="7">The sequence shown here is derived from an EMBL/GenBank/DDBJ whole genome shotgun (WGS) entry which is preliminary data.</text>
</comment>
<evidence type="ECO:0000256" key="3">
    <source>
        <dbReference type="ARBA" id="ARBA00022756"/>
    </source>
</evidence>
<name>A0A2P8F165_9GAMM</name>
<dbReference type="Gene3D" id="3.40.50.1820">
    <property type="entry name" value="alpha/beta hydrolase"/>
    <property type="match status" value="1"/>
</dbReference>
<dbReference type="HAMAP" id="MF_01260">
    <property type="entry name" value="Carboxylester"/>
    <property type="match status" value="1"/>
</dbReference>
<dbReference type="InterPro" id="IPR010076">
    <property type="entry name" value="BioH"/>
</dbReference>
<feature type="binding site" evidence="5">
    <location>
        <position position="20"/>
    </location>
    <ligand>
        <name>substrate</name>
    </ligand>
</feature>
<dbReference type="OrthoDB" id="9780744at2"/>
<keyword evidence="1 5" id="KW-0719">Serine esterase</keyword>
<keyword evidence="3 5" id="KW-0093">Biotin biosynthesis</keyword>